<dbReference type="Gene3D" id="1.25.40.10">
    <property type="entry name" value="Tetratricopeptide repeat domain"/>
    <property type="match status" value="1"/>
</dbReference>
<evidence type="ECO:0000256" key="4">
    <source>
        <dbReference type="SAM" id="MobiDB-lite"/>
    </source>
</evidence>
<feature type="region of interest" description="Disordered" evidence="4">
    <location>
        <begin position="24"/>
        <end position="84"/>
    </location>
</feature>
<feature type="signal peptide" evidence="5">
    <location>
        <begin position="1"/>
        <end position="19"/>
    </location>
</feature>
<evidence type="ECO:0000256" key="3">
    <source>
        <dbReference type="ARBA" id="ARBA00022803"/>
    </source>
</evidence>
<evidence type="ECO:0000256" key="5">
    <source>
        <dbReference type="SAM" id="SignalP"/>
    </source>
</evidence>
<keyword evidence="2" id="KW-0677">Repeat</keyword>
<feature type="domain" description="Cellulose synthase operon C C-terminal" evidence="6">
    <location>
        <begin position="529"/>
        <end position="839"/>
    </location>
</feature>
<comment type="caution">
    <text evidence="7">The sequence shown here is derived from an EMBL/GenBank/DDBJ whole genome shotgun (WGS) entry which is preliminary data.</text>
</comment>
<dbReference type="Proteomes" id="UP000310016">
    <property type="component" value="Unassembled WGS sequence"/>
</dbReference>
<evidence type="ECO:0000313" key="8">
    <source>
        <dbReference type="Proteomes" id="UP000310016"/>
    </source>
</evidence>
<evidence type="ECO:0000256" key="2">
    <source>
        <dbReference type="ARBA" id="ARBA00022737"/>
    </source>
</evidence>
<name>A0A4U0Q530_9NEIS</name>
<dbReference type="EMBL" id="SUMF01000003">
    <property type="protein sequence ID" value="TJZ76276.1"/>
    <property type="molecule type" value="Genomic_DNA"/>
</dbReference>
<organism evidence="7 8">
    <name type="scientific">Chitiniphilus eburneus</name>
    <dbReference type="NCBI Taxonomy" id="2571148"/>
    <lineage>
        <taxon>Bacteria</taxon>
        <taxon>Pseudomonadati</taxon>
        <taxon>Pseudomonadota</taxon>
        <taxon>Betaproteobacteria</taxon>
        <taxon>Neisseriales</taxon>
        <taxon>Chitinibacteraceae</taxon>
        <taxon>Chitiniphilus</taxon>
    </lineage>
</organism>
<evidence type="ECO:0000313" key="7">
    <source>
        <dbReference type="EMBL" id="TJZ76276.1"/>
    </source>
</evidence>
<accession>A0A4U0Q530</accession>
<keyword evidence="3" id="KW-0802">TPR repeat</keyword>
<keyword evidence="1 5" id="KW-0732">Signal</keyword>
<feature type="compositionally biased region" description="Basic and acidic residues" evidence="4">
    <location>
        <begin position="25"/>
        <end position="39"/>
    </location>
</feature>
<dbReference type="InterPro" id="IPR011990">
    <property type="entry name" value="TPR-like_helical_dom_sf"/>
</dbReference>
<keyword evidence="8" id="KW-1185">Reference proteome</keyword>
<feature type="chain" id="PRO_5020715764" description="Cellulose synthase operon C C-terminal domain-containing protein" evidence="5">
    <location>
        <begin position="20"/>
        <end position="863"/>
    </location>
</feature>
<dbReference type="InterPro" id="IPR008410">
    <property type="entry name" value="BCSC_C"/>
</dbReference>
<dbReference type="OrthoDB" id="174989at2"/>
<dbReference type="GO" id="GO:0030244">
    <property type="term" value="P:cellulose biosynthetic process"/>
    <property type="evidence" value="ECO:0007669"/>
    <property type="project" value="InterPro"/>
</dbReference>
<dbReference type="GO" id="GO:0019867">
    <property type="term" value="C:outer membrane"/>
    <property type="evidence" value="ECO:0007669"/>
    <property type="project" value="InterPro"/>
</dbReference>
<dbReference type="SUPFAM" id="SSF48452">
    <property type="entry name" value="TPR-like"/>
    <property type="match status" value="1"/>
</dbReference>
<protein>
    <recommendedName>
        <fullName evidence="6">Cellulose synthase operon C C-terminal domain-containing protein</fullName>
    </recommendedName>
</protein>
<gene>
    <name evidence="7" type="ORF">FAZ21_05740</name>
</gene>
<dbReference type="RefSeq" id="WP_136772326.1">
    <property type="nucleotide sequence ID" value="NZ_CP156074.1"/>
</dbReference>
<reference evidence="7 8" key="1">
    <citation type="submission" date="2019-04" db="EMBL/GenBank/DDBJ databases">
        <title>Chitiniphilus eburnea sp. nov., a novel chitinolytic bacterium isolated from aquaculture sludge.</title>
        <authorList>
            <person name="Sheng M."/>
        </authorList>
    </citation>
    <scope>NUCLEOTIDE SEQUENCE [LARGE SCALE GENOMIC DNA]</scope>
    <source>
        <strain evidence="7 8">HX-2-15</strain>
    </source>
</reference>
<evidence type="ECO:0000256" key="1">
    <source>
        <dbReference type="ARBA" id="ARBA00022729"/>
    </source>
</evidence>
<sequence>MTRGPLLVLSALCVATATAAPQENLVRDQRGEQTRDLLDSQHSTQQNRVDDRRGEQNALIAPTTTPPATPGNAATPPSRSAVAEPDARPLWRLLHAGRLGEFDAALARQRQATPGWRPDAALLRERARLQRQDEIAAALALQDAVTLRHVMAAAPQEFGCTRIDRAWAAAAILARAGDEDGAWRIYRGLFPDCTPAANRIATLYKAQPLLSPQRYEQLLALEIAEGRRDAASDATLARIRYDLALSRLADRPRDVAVPDASVTELAPQIIAYRDADTALLAGWSAYQAGEAEAARDWFERAWQWQPADREAPYALAVIALDQGELDRADQLLATPALADDPRLPALHAQLAYAQAVEANRRGDYAASQVALARASGYGVPAGDILRLQGWNALQLGDASQAARDFAGLYRAAPLPETAEGLALARQRLGELEVLAREADELGGPLADFSDALQARQQYQRKLFLASHATLPAFRALIPAAQHHAPPSLAGIDSPSLAFAPGYEHRSGDAGRGRLDAWSGAVRGELIRDQDALQVRYRHLWLDAGEAPAQAHIGTPGTVYATSPVTRDQADELWLGWTREDWTSWRAGIGVTTGGDGATAWEGQLAARTQMATGWWELSLDAAPVRESLLSWRGMADPYRPGERWGAVQRQRLAGALFTQPVPRWGISAAARVERLPGDDVQTNQGWGLDLALGYDLQQAGFDYLTVGPSVRYQHYRDNLGQFTRGHGGYYSPQQDWALGVASQFLTEEGRATQWRGGLELGYGHSRQDATPCFPLGAPAGTDCPDYAATTDRGLYASLQLAGVHRLSANWQAGGMLSAGASPGNDTQVAGMLFLRYFFEPRGAVFSRDLPGDARTLTFGLERR</sequence>
<dbReference type="AlphaFoldDB" id="A0A4U0Q530"/>
<dbReference type="Pfam" id="PF05420">
    <property type="entry name" value="BCSC_C"/>
    <property type="match status" value="1"/>
</dbReference>
<evidence type="ECO:0000259" key="6">
    <source>
        <dbReference type="Pfam" id="PF05420"/>
    </source>
</evidence>
<dbReference type="Pfam" id="PF14559">
    <property type="entry name" value="TPR_19"/>
    <property type="match status" value="1"/>
</dbReference>
<proteinExistence type="predicted"/>